<gene>
    <name evidence="11" type="ORF">BOCO_0946</name>
</gene>
<dbReference type="SUPFAM" id="SSF54211">
    <property type="entry name" value="Ribosomal protein S5 domain 2-like"/>
    <property type="match status" value="1"/>
</dbReference>
<feature type="region of interest" description="Disordered" evidence="8">
    <location>
        <begin position="344"/>
        <end position="363"/>
    </location>
</feature>
<evidence type="ECO:0000256" key="1">
    <source>
        <dbReference type="ARBA" id="ARBA00008831"/>
    </source>
</evidence>
<dbReference type="EC" id="4.1.1.33" evidence="2"/>
<evidence type="ECO:0000259" key="9">
    <source>
        <dbReference type="Pfam" id="PF18376"/>
    </source>
</evidence>
<dbReference type="AlphaFoldDB" id="A0A261EU99"/>
<evidence type="ECO:0000256" key="2">
    <source>
        <dbReference type="ARBA" id="ARBA00012296"/>
    </source>
</evidence>
<dbReference type="Gene3D" id="3.30.70.890">
    <property type="entry name" value="GHMP kinase, C-terminal domain"/>
    <property type="match status" value="1"/>
</dbReference>
<feature type="compositionally biased region" description="Polar residues" evidence="8">
    <location>
        <begin position="7"/>
        <end position="21"/>
    </location>
</feature>
<dbReference type="PIRSF" id="PIRSF015950">
    <property type="entry name" value="Mev_P_decrbx"/>
    <property type="match status" value="1"/>
</dbReference>
<dbReference type="RefSeq" id="WP_211278682.1">
    <property type="nucleotide sequence ID" value="NZ_MWWS01000004.1"/>
</dbReference>
<dbReference type="EMBL" id="MWWS01000004">
    <property type="protein sequence ID" value="OZG50429.1"/>
    <property type="molecule type" value="Genomic_DNA"/>
</dbReference>
<dbReference type="Gene3D" id="3.30.230.10">
    <property type="match status" value="1"/>
</dbReference>
<comment type="caution">
    <text evidence="11">The sequence shown here is derived from an EMBL/GenBank/DDBJ whole genome shotgun (WGS) entry which is preliminary data.</text>
</comment>
<keyword evidence="3" id="KW-0444">Lipid biosynthesis</keyword>
<dbReference type="FunFam" id="3.30.230.10:FF:000072">
    <property type="entry name" value="Diphosphomevalonate decarboxylase"/>
    <property type="match status" value="1"/>
</dbReference>
<feature type="domain" description="Mvd1 C-terminal" evidence="9">
    <location>
        <begin position="208"/>
        <end position="339"/>
    </location>
</feature>
<dbReference type="InterPro" id="IPR036554">
    <property type="entry name" value="GHMP_kinase_C_sf"/>
</dbReference>
<keyword evidence="6" id="KW-0443">Lipid metabolism</keyword>
<feature type="domain" description="Diphosphomevalonate decarboxylase-like N-terminal" evidence="10">
    <location>
        <begin position="40"/>
        <end position="196"/>
    </location>
</feature>
<dbReference type="InterPro" id="IPR041431">
    <property type="entry name" value="Mvd1_C"/>
</dbReference>
<protein>
    <recommendedName>
        <fullName evidence="2">diphosphomevalonate decarboxylase</fullName>
        <ecNumber evidence="2">4.1.1.33</ecNumber>
    </recommendedName>
</protein>
<dbReference type="GO" id="GO:0005524">
    <property type="term" value="F:ATP binding"/>
    <property type="evidence" value="ECO:0007669"/>
    <property type="project" value="UniProtKB-KW"/>
</dbReference>
<dbReference type="GO" id="GO:0005829">
    <property type="term" value="C:cytosol"/>
    <property type="evidence" value="ECO:0007669"/>
    <property type="project" value="InterPro"/>
</dbReference>
<keyword evidence="12" id="KW-1185">Reference proteome</keyword>
<dbReference type="Proteomes" id="UP000216004">
    <property type="component" value="Unassembled WGS sequence"/>
</dbReference>
<dbReference type="GO" id="GO:0019287">
    <property type="term" value="P:isopentenyl diphosphate biosynthetic process, mevalonate pathway"/>
    <property type="evidence" value="ECO:0007669"/>
    <property type="project" value="InterPro"/>
</dbReference>
<evidence type="ECO:0000256" key="7">
    <source>
        <dbReference type="ARBA" id="ARBA00023239"/>
    </source>
</evidence>
<evidence type="ECO:0000256" key="6">
    <source>
        <dbReference type="ARBA" id="ARBA00023098"/>
    </source>
</evidence>
<evidence type="ECO:0000259" key="10">
    <source>
        <dbReference type="Pfam" id="PF22700"/>
    </source>
</evidence>
<dbReference type="InterPro" id="IPR020568">
    <property type="entry name" value="Ribosomal_Su5_D2-typ_SF"/>
</dbReference>
<dbReference type="Pfam" id="PF18376">
    <property type="entry name" value="MDD_C"/>
    <property type="match status" value="1"/>
</dbReference>
<evidence type="ECO:0000256" key="8">
    <source>
        <dbReference type="SAM" id="MobiDB-lite"/>
    </source>
</evidence>
<dbReference type="NCBIfam" id="TIGR01240">
    <property type="entry name" value="mevDPdecarb"/>
    <property type="match status" value="1"/>
</dbReference>
<evidence type="ECO:0000256" key="3">
    <source>
        <dbReference type="ARBA" id="ARBA00022516"/>
    </source>
</evidence>
<name>A0A261EU99_9BIFI</name>
<dbReference type="Pfam" id="PF22700">
    <property type="entry name" value="MVD-like_N"/>
    <property type="match status" value="1"/>
</dbReference>
<organism evidence="11 12">
    <name type="scientific">Bombiscardovia coagulans</name>
    <dbReference type="NCBI Taxonomy" id="686666"/>
    <lineage>
        <taxon>Bacteria</taxon>
        <taxon>Bacillati</taxon>
        <taxon>Actinomycetota</taxon>
        <taxon>Actinomycetes</taxon>
        <taxon>Bifidobacteriales</taxon>
        <taxon>Bifidobacteriaceae</taxon>
        <taxon>Bombiscardovia</taxon>
    </lineage>
</organism>
<dbReference type="InterPro" id="IPR014721">
    <property type="entry name" value="Ribsml_uS5_D2-typ_fold_subgr"/>
</dbReference>
<evidence type="ECO:0000313" key="11">
    <source>
        <dbReference type="EMBL" id="OZG50429.1"/>
    </source>
</evidence>
<sequence>MGESNDEQATSVQTSTATLSHRVQMREEGIPVIGRGQARANANIALIKYWGKADEDLIIPMTSSLSLTLDGLSTRTEVEFLDATAGSDLLTIDDQPQGGRALGRISQFLDVIRKRADIDAPARVSSYNTVPYGAGLASSSSAFAALAGAACAAAGLNVSRQDLSRLARRGSGSACRSIYGGLVQWQAGHDDASSYAEPVETDMDLALIVVLISGQEKHISSRQAMRHTMSTSPFYRAWVEQSKDDLEQALVAVHTNDINTLGEIVEANALSMHAAMMAARPAVSYWLPDTLVAFEAVHQIRSDGLDAWATMDAGPNIKVLTSGQQAIQVAEELRERLPGVNIQVHRPGPGLQVNGAGDGRTLK</sequence>
<dbReference type="GO" id="GO:0004163">
    <property type="term" value="F:diphosphomevalonate decarboxylase activity"/>
    <property type="evidence" value="ECO:0007669"/>
    <property type="project" value="UniProtKB-EC"/>
</dbReference>
<accession>A0A261EU99</accession>
<keyword evidence="7" id="KW-0456">Lyase</keyword>
<proteinExistence type="inferred from homology"/>
<dbReference type="SUPFAM" id="SSF55060">
    <property type="entry name" value="GHMP Kinase, C-terminal domain"/>
    <property type="match status" value="1"/>
</dbReference>
<reference evidence="11 12" key="1">
    <citation type="journal article" date="2017" name="BMC Genomics">
        <title>Comparative genomic and phylogenomic analyses of the Bifidobacteriaceae family.</title>
        <authorList>
            <person name="Lugli G.A."/>
            <person name="Milani C."/>
            <person name="Turroni F."/>
            <person name="Duranti S."/>
            <person name="Mancabelli L."/>
            <person name="Mangifesta M."/>
            <person name="Ferrario C."/>
            <person name="Modesto M."/>
            <person name="Mattarelli P."/>
            <person name="Jiri K."/>
            <person name="van Sinderen D."/>
            <person name="Ventura M."/>
        </authorList>
    </citation>
    <scope>NUCLEOTIDE SEQUENCE [LARGE SCALE GENOMIC DNA]</scope>
    <source>
        <strain evidence="11 12">DSM 22924</strain>
    </source>
</reference>
<dbReference type="PANTHER" id="PTHR10977">
    <property type="entry name" value="DIPHOSPHOMEVALONATE DECARBOXYLASE"/>
    <property type="match status" value="1"/>
</dbReference>
<evidence type="ECO:0000256" key="4">
    <source>
        <dbReference type="ARBA" id="ARBA00022741"/>
    </source>
</evidence>
<evidence type="ECO:0000256" key="5">
    <source>
        <dbReference type="ARBA" id="ARBA00022840"/>
    </source>
</evidence>
<dbReference type="InterPro" id="IPR005935">
    <property type="entry name" value="Mev_decarb"/>
</dbReference>
<dbReference type="PANTHER" id="PTHR10977:SF3">
    <property type="entry name" value="DIPHOSPHOMEVALONATE DECARBOXYLASE"/>
    <property type="match status" value="1"/>
</dbReference>
<evidence type="ECO:0000313" key="12">
    <source>
        <dbReference type="Proteomes" id="UP000216004"/>
    </source>
</evidence>
<dbReference type="InterPro" id="IPR053859">
    <property type="entry name" value="MVD-like_N"/>
</dbReference>
<comment type="similarity">
    <text evidence="1">Belongs to the diphosphomevalonate decarboxylase family.</text>
</comment>
<keyword evidence="4" id="KW-0547">Nucleotide-binding</keyword>
<feature type="region of interest" description="Disordered" evidence="8">
    <location>
        <begin position="1"/>
        <end position="21"/>
    </location>
</feature>
<dbReference type="InterPro" id="IPR029765">
    <property type="entry name" value="Mev_diP_decarb"/>
</dbReference>
<keyword evidence="5" id="KW-0067">ATP-binding</keyword>